<dbReference type="InterPro" id="IPR051450">
    <property type="entry name" value="Gfo/Idh/MocA_Oxidoreductases"/>
</dbReference>
<dbReference type="Pfam" id="PF01408">
    <property type="entry name" value="GFO_IDH_MocA"/>
    <property type="match status" value="1"/>
</dbReference>
<dbReference type="Pfam" id="PF02894">
    <property type="entry name" value="GFO_IDH_MocA_C"/>
    <property type="match status" value="1"/>
</dbReference>
<reference evidence="3 4" key="1">
    <citation type="journal article" date="2019" name="Int. J. Syst. Evol. Microbiol.">
        <title>The Global Catalogue of Microorganisms (GCM) 10K type strain sequencing project: providing services to taxonomists for standard genome sequencing and annotation.</title>
        <authorList>
            <consortium name="The Broad Institute Genomics Platform"/>
            <consortium name="The Broad Institute Genome Sequencing Center for Infectious Disease"/>
            <person name="Wu L."/>
            <person name="Ma J."/>
        </authorList>
    </citation>
    <scope>NUCLEOTIDE SEQUENCE [LARGE SCALE GENOMIC DNA]</scope>
    <source>
        <strain evidence="3 4">JCM 17504</strain>
    </source>
</reference>
<dbReference type="SUPFAM" id="SSF55347">
    <property type="entry name" value="Glyceraldehyde-3-phosphate dehydrogenase-like, C-terminal domain"/>
    <property type="match status" value="1"/>
</dbReference>
<accession>A0AAV3UPK5</accession>
<dbReference type="Gene3D" id="3.40.50.720">
    <property type="entry name" value="NAD(P)-binding Rossmann-like Domain"/>
    <property type="match status" value="1"/>
</dbReference>
<keyword evidence="4" id="KW-1185">Reference proteome</keyword>
<dbReference type="Proteomes" id="UP001501729">
    <property type="component" value="Unassembled WGS sequence"/>
</dbReference>
<feature type="domain" description="Gfo/Idh/MocA-like oxidoreductase N-terminal" evidence="1">
    <location>
        <begin position="8"/>
        <end position="130"/>
    </location>
</feature>
<dbReference type="AlphaFoldDB" id="A0AAV3UPK5"/>
<dbReference type="InterPro" id="IPR004104">
    <property type="entry name" value="Gfo/Idh/MocA-like_OxRdtase_C"/>
</dbReference>
<sequence>MLTYAETMRFGVIGCGTIAQVMHLPYLAELPETTIHALVDPAENRVEELGERYNVPHRYQTVDELLTNASDQVDAVIVLTPAHAHADAVVKTLEAEIHTLVEKPLAATLEDANRMIEAANASDAVSMVAYMKRFDPAYEQAHERLKAFDDVDVVTAYDVDPDHGRIIHEVYNIVGADLPDGFVEESVTERRNQIAQAIGTDGDELIDAYDFQLDHVCHDINALRGLFGEVTDISHVDIFSEGRYAIAHLEYENNVRCVLETGDSDRKWFEQFIRVDGPEGMLKLDFSNPFIQNTPTELRLKRGVEELEDTTLTPSYDEPFKQELEHFLECSQSGDPVRTPFEEARDDLRVIINLFDTYQQTELESRHAH</sequence>
<dbReference type="PANTHER" id="PTHR43377:SF1">
    <property type="entry name" value="BILIVERDIN REDUCTASE A"/>
    <property type="match status" value="1"/>
</dbReference>
<dbReference type="Gene3D" id="3.30.360.10">
    <property type="entry name" value="Dihydrodipicolinate Reductase, domain 2"/>
    <property type="match status" value="1"/>
</dbReference>
<evidence type="ECO:0000259" key="1">
    <source>
        <dbReference type="Pfam" id="PF01408"/>
    </source>
</evidence>
<evidence type="ECO:0000313" key="3">
    <source>
        <dbReference type="EMBL" id="GAA5061548.1"/>
    </source>
</evidence>
<dbReference type="InterPro" id="IPR036291">
    <property type="entry name" value="NAD(P)-bd_dom_sf"/>
</dbReference>
<dbReference type="SUPFAM" id="SSF51735">
    <property type="entry name" value="NAD(P)-binding Rossmann-fold domains"/>
    <property type="match status" value="1"/>
</dbReference>
<evidence type="ECO:0000259" key="2">
    <source>
        <dbReference type="Pfam" id="PF02894"/>
    </source>
</evidence>
<name>A0AAV3UPK5_9EURY</name>
<dbReference type="EMBL" id="BAABKX010000019">
    <property type="protein sequence ID" value="GAA5061548.1"/>
    <property type="molecule type" value="Genomic_DNA"/>
</dbReference>
<organism evidence="3 4">
    <name type="scientific">Haladaptatus pallidirubidus</name>
    <dbReference type="NCBI Taxonomy" id="1008152"/>
    <lineage>
        <taxon>Archaea</taxon>
        <taxon>Methanobacteriati</taxon>
        <taxon>Methanobacteriota</taxon>
        <taxon>Stenosarchaea group</taxon>
        <taxon>Halobacteria</taxon>
        <taxon>Halobacteriales</taxon>
        <taxon>Haladaptataceae</taxon>
        <taxon>Haladaptatus</taxon>
    </lineage>
</organism>
<dbReference type="PANTHER" id="PTHR43377">
    <property type="entry name" value="BILIVERDIN REDUCTASE A"/>
    <property type="match status" value="1"/>
</dbReference>
<dbReference type="GO" id="GO:0000166">
    <property type="term" value="F:nucleotide binding"/>
    <property type="evidence" value="ECO:0007669"/>
    <property type="project" value="InterPro"/>
</dbReference>
<protein>
    <submittedName>
        <fullName evidence="3">Gfo/Idh/MocA family oxidoreductase</fullName>
    </submittedName>
</protein>
<gene>
    <name evidence="3" type="ORF">GCM10025751_47970</name>
</gene>
<evidence type="ECO:0000313" key="4">
    <source>
        <dbReference type="Proteomes" id="UP001501729"/>
    </source>
</evidence>
<proteinExistence type="predicted"/>
<dbReference type="InterPro" id="IPR000683">
    <property type="entry name" value="Gfo/Idh/MocA-like_OxRdtase_N"/>
</dbReference>
<comment type="caution">
    <text evidence="3">The sequence shown here is derived from an EMBL/GenBank/DDBJ whole genome shotgun (WGS) entry which is preliminary data.</text>
</comment>
<feature type="domain" description="Gfo/Idh/MocA-like oxidoreductase C-terminal" evidence="2">
    <location>
        <begin position="213"/>
        <end position="355"/>
    </location>
</feature>